<keyword evidence="4" id="KW-1185">Reference proteome</keyword>
<keyword evidence="1" id="KW-0802">TPR repeat</keyword>
<name>A0A5B8KXZ4_9HYPH</name>
<dbReference type="PANTHER" id="PTHR43081">
    <property type="entry name" value="ADENYLATE CYCLASE, TERMINAL-DIFFERENTIATION SPECIFIC-RELATED"/>
    <property type="match status" value="1"/>
</dbReference>
<dbReference type="InterPro" id="IPR019734">
    <property type="entry name" value="TPR_rpt"/>
</dbReference>
<dbReference type="GO" id="GO:0006171">
    <property type="term" value="P:cAMP biosynthetic process"/>
    <property type="evidence" value="ECO:0007669"/>
    <property type="project" value="TreeGrafter"/>
</dbReference>
<protein>
    <recommendedName>
        <fullName evidence="2">Guanylate cyclase domain-containing protein</fullName>
    </recommendedName>
</protein>
<feature type="repeat" description="TPR" evidence="1">
    <location>
        <begin position="418"/>
        <end position="451"/>
    </location>
</feature>
<dbReference type="PROSITE" id="PS50125">
    <property type="entry name" value="GUANYLATE_CYCLASE_2"/>
    <property type="match status" value="1"/>
</dbReference>
<organism evidence="3 4">
    <name type="scientific">Nitratireductor mangrovi</name>
    <dbReference type="NCBI Taxonomy" id="2599600"/>
    <lineage>
        <taxon>Bacteria</taxon>
        <taxon>Pseudomonadati</taxon>
        <taxon>Pseudomonadota</taxon>
        <taxon>Alphaproteobacteria</taxon>
        <taxon>Hyphomicrobiales</taxon>
        <taxon>Phyllobacteriaceae</taxon>
        <taxon>Nitratireductor</taxon>
    </lineage>
</organism>
<proteinExistence type="predicted"/>
<dbReference type="EMBL" id="CP042301">
    <property type="protein sequence ID" value="QDZ00584.2"/>
    <property type="molecule type" value="Genomic_DNA"/>
</dbReference>
<feature type="domain" description="Guanylate cyclase" evidence="2">
    <location>
        <begin position="13"/>
        <end position="128"/>
    </location>
</feature>
<evidence type="ECO:0000313" key="3">
    <source>
        <dbReference type="EMBL" id="QDZ00584.2"/>
    </source>
</evidence>
<dbReference type="GO" id="GO:0035556">
    <property type="term" value="P:intracellular signal transduction"/>
    <property type="evidence" value="ECO:0007669"/>
    <property type="project" value="InterPro"/>
</dbReference>
<dbReference type="InterPro" id="IPR011990">
    <property type="entry name" value="TPR-like_helical_dom_sf"/>
</dbReference>
<dbReference type="AlphaFoldDB" id="A0A5B8KXZ4"/>
<evidence type="ECO:0000256" key="1">
    <source>
        <dbReference type="PROSITE-ProRule" id="PRU00339"/>
    </source>
</evidence>
<dbReference type="RefSeq" id="WP_167812900.1">
    <property type="nucleotide sequence ID" value="NZ_CP042301.2"/>
</dbReference>
<dbReference type="Proteomes" id="UP000321389">
    <property type="component" value="Chromosome"/>
</dbReference>
<dbReference type="Pfam" id="PF00211">
    <property type="entry name" value="Guanylate_cyc"/>
    <property type="match status" value="1"/>
</dbReference>
<dbReference type="SUPFAM" id="SSF48452">
    <property type="entry name" value="TPR-like"/>
    <property type="match status" value="1"/>
</dbReference>
<dbReference type="Gene3D" id="1.25.40.10">
    <property type="entry name" value="Tetratricopeptide repeat domain"/>
    <property type="match status" value="1"/>
</dbReference>
<dbReference type="InterPro" id="IPR001054">
    <property type="entry name" value="A/G_cyclase"/>
</dbReference>
<dbReference type="PANTHER" id="PTHR43081:SF19">
    <property type="entry name" value="PH-SENSITIVE ADENYLATE CYCLASE RV1264"/>
    <property type="match status" value="1"/>
</dbReference>
<sequence length="586" mass="63251">MQVTLGVQRRLAAILAADVVGYSRLIERAEQRTLARMKDLRARIIDPFVAAHGGRLVKEMGDGFLAEHGSVVEAVLCAVDIQQALLREPGADNDEDVIRYRIGVNLGDVVVEGDDLFGNGVNIAARLEKLAEPGGICVSRSAFENVRGRVDIAFDDMGEQALKNISEPLRVFRVRPQDQGNAAGAGKRFAYRKPSLALLPIENISASPDLDAFAAGLSEDLLAGLAENSELSVTSRSNSFSFAGSGVGTQELARRLGVDCILEGRAQGAAGRLRVTLQLTDGATGNVVWAERFDSDIADLFELQDQIVHKTLVGIRSKLVSGDQARIAANGTRNLTAWLRCNEAFEEWAKFSSDANIRAIGLFEQAIAADPGWSHPHAGIAAAYKESASRRWSSSPQKDLLQAASYAERAIELGPDNPSGYGYLAAVRIEEGNLEEGVRLAERAVQVAPNDFAALAMLGWVLPRTGELARSLAAFAKSRRVRPTPSGAILANEAFVAHLAGQKERTLDLLRQSLERTDIVDAHVRLAAIYADTGRASEARAAIAGIIARQPDATIEEYTENLPFPDAERLAWYRGMLREAGLPART</sequence>
<dbReference type="Gene3D" id="3.30.70.1230">
    <property type="entry name" value="Nucleotide cyclase"/>
    <property type="match status" value="1"/>
</dbReference>
<dbReference type="InterPro" id="IPR029787">
    <property type="entry name" value="Nucleotide_cyclase"/>
</dbReference>
<reference evidence="3" key="1">
    <citation type="submission" date="2020-04" db="EMBL/GenBank/DDBJ databases">
        <title>Nitratireductor sp. nov. isolated from mangrove soil.</title>
        <authorList>
            <person name="Ye Y."/>
        </authorList>
    </citation>
    <scope>NUCLEOTIDE SEQUENCE</scope>
    <source>
        <strain evidence="3">SY7</strain>
    </source>
</reference>
<dbReference type="PROSITE" id="PS50005">
    <property type="entry name" value="TPR"/>
    <property type="match status" value="1"/>
</dbReference>
<dbReference type="SUPFAM" id="SSF55073">
    <property type="entry name" value="Nucleotide cyclase"/>
    <property type="match status" value="1"/>
</dbReference>
<evidence type="ECO:0000259" key="2">
    <source>
        <dbReference type="PROSITE" id="PS50125"/>
    </source>
</evidence>
<evidence type="ECO:0000313" key="4">
    <source>
        <dbReference type="Proteomes" id="UP000321389"/>
    </source>
</evidence>
<dbReference type="CDD" id="cd07302">
    <property type="entry name" value="CHD"/>
    <property type="match status" value="1"/>
</dbReference>
<gene>
    <name evidence="3" type="ORF">FQ775_09435</name>
</gene>
<dbReference type="InterPro" id="IPR050697">
    <property type="entry name" value="Adenylyl/Guanylyl_Cyclase_3/4"/>
</dbReference>
<dbReference type="KEGG" id="niy:FQ775_09435"/>
<dbReference type="GO" id="GO:0004016">
    <property type="term" value="F:adenylate cyclase activity"/>
    <property type="evidence" value="ECO:0007669"/>
    <property type="project" value="UniProtKB-ARBA"/>
</dbReference>
<accession>A0A5B8KXZ4</accession>